<proteinExistence type="predicted"/>
<comment type="caution">
    <text evidence="1">The sequence shown here is derived from an EMBL/GenBank/DDBJ whole genome shotgun (WGS) entry which is preliminary data.</text>
</comment>
<dbReference type="EMBL" id="CAKOGL010000017">
    <property type="protein sequence ID" value="CAH2096929.1"/>
    <property type="molecule type" value="Genomic_DNA"/>
</dbReference>
<organism evidence="1 2">
    <name type="scientific">Euphydryas editha</name>
    <name type="common">Edith's checkerspot</name>
    <dbReference type="NCBI Taxonomy" id="104508"/>
    <lineage>
        <taxon>Eukaryota</taxon>
        <taxon>Metazoa</taxon>
        <taxon>Ecdysozoa</taxon>
        <taxon>Arthropoda</taxon>
        <taxon>Hexapoda</taxon>
        <taxon>Insecta</taxon>
        <taxon>Pterygota</taxon>
        <taxon>Neoptera</taxon>
        <taxon>Endopterygota</taxon>
        <taxon>Lepidoptera</taxon>
        <taxon>Glossata</taxon>
        <taxon>Ditrysia</taxon>
        <taxon>Papilionoidea</taxon>
        <taxon>Nymphalidae</taxon>
        <taxon>Nymphalinae</taxon>
        <taxon>Euphydryas</taxon>
    </lineage>
</organism>
<evidence type="ECO:0000313" key="2">
    <source>
        <dbReference type="Proteomes" id="UP001153954"/>
    </source>
</evidence>
<evidence type="ECO:0000313" key="1">
    <source>
        <dbReference type="EMBL" id="CAH2096929.1"/>
    </source>
</evidence>
<protein>
    <submittedName>
        <fullName evidence="1">Uncharacterized protein</fullName>
    </submittedName>
</protein>
<sequence length="116" mass="13879">MFHDLESLATELVEIRDKLYEEAIEKAKSLCKKWDIDTKIRLRRRRKMPRELARDAGLSAECEISCVTKSIFDRLQHKICTRFTRLSVLNFKFRFLLDIENLLNKDNVDNDFEKKN</sequence>
<gene>
    <name evidence="1" type="ORF">EEDITHA_LOCUS12211</name>
</gene>
<accession>A0AAU9UDU7</accession>
<name>A0AAU9UDU7_EUPED</name>
<dbReference type="Proteomes" id="UP001153954">
    <property type="component" value="Unassembled WGS sequence"/>
</dbReference>
<keyword evidence="2" id="KW-1185">Reference proteome</keyword>
<reference evidence="1" key="1">
    <citation type="submission" date="2022-03" db="EMBL/GenBank/DDBJ databases">
        <authorList>
            <person name="Tunstrom K."/>
        </authorList>
    </citation>
    <scope>NUCLEOTIDE SEQUENCE</scope>
</reference>
<dbReference type="AlphaFoldDB" id="A0AAU9UDU7"/>